<organism evidence="1 2">
    <name type="scientific">Citrifermentans bemidjiense (strain ATCC BAA-1014 / DSM 16622 / JCM 12645 / Bem)</name>
    <name type="common">Geobacter bemidjiensis</name>
    <dbReference type="NCBI Taxonomy" id="404380"/>
    <lineage>
        <taxon>Bacteria</taxon>
        <taxon>Pseudomonadati</taxon>
        <taxon>Thermodesulfobacteriota</taxon>
        <taxon>Desulfuromonadia</taxon>
        <taxon>Geobacterales</taxon>
        <taxon>Geobacteraceae</taxon>
        <taxon>Citrifermentans</taxon>
    </lineage>
</organism>
<evidence type="ECO:0000313" key="1">
    <source>
        <dbReference type="EMBL" id="ACH37347.1"/>
    </source>
</evidence>
<reference evidence="1 2" key="1">
    <citation type="submission" date="2008-07" db="EMBL/GenBank/DDBJ databases">
        <title>Complete sequence of Geobacter bemidjiensis BEM.</title>
        <authorList>
            <consortium name="US DOE Joint Genome Institute"/>
            <person name="Lucas S."/>
            <person name="Copeland A."/>
            <person name="Lapidus A."/>
            <person name="Glavina del Rio T."/>
            <person name="Dalin E."/>
            <person name="Tice H."/>
            <person name="Bruce D."/>
            <person name="Goodwin L."/>
            <person name="Pitluck S."/>
            <person name="Kiss H."/>
            <person name="Brettin T."/>
            <person name="Detter J.C."/>
            <person name="Han C."/>
            <person name="Kuske C.R."/>
            <person name="Schmutz J."/>
            <person name="Larimer F."/>
            <person name="Land M."/>
            <person name="Hauser L."/>
            <person name="Kyrpides N."/>
            <person name="Lykidis A."/>
            <person name="Lovley D."/>
            <person name="Richardson P."/>
        </authorList>
    </citation>
    <scope>NUCLEOTIDE SEQUENCE [LARGE SCALE GENOMIC DNA]</scope>
    <source>
        <strain evidence="2">ATCC BAA-1014 / DSM 16622 / JCM 12645 / Bem</strain>
    </source>
</reference>
<evidence type="ECO:0008006" key="3">
    <source>
        <dbReference type="Google" id="ProtNLM"/>
    </source>
</evidence>
<dbReference type="InterPro" id="IPR011008">
    <property type="entry name" value="Dimeric_a/b-barrel"/>
</dbReference>
<proteinExistence type="predicted"/>
<sequence length="114" mass="12630">MLISRTWHGSVPLEHGDAFAAYLEKTGVQESRSIPGSAAAYVHRVEQDAHSHFFLCTLWSSWEAVRAFAGETPEIAVTYPEDAKYGLISDPIVIHQEVNTDLNPFSRAESGLKD</sequence>
<dbReference type="AlphaFoldDB" id="B5EAN8"/>
<accession>B5EAN8</accession>
<dbReference type="EMBL" id="CP001124">
    <property type="protein sequence ID" value="ACH37347.1"/>
    <property type="molecule type" value="Genomic_DNA"/>
</dbReference>
<gene>
    <name evidence="1" type="ordered locus">Gbem_0316</name>
</gene>
<keyword evidence="2" id="KW-1185">Reference proteome</keyword>
<dbReference type="SUPFAM" id="SSF54909">
    <property type="entry name" value="Dimeric alpha+beta barrel"/>
    <property type="match status" value="1"/>
</dbReference>
<dbReference type="KEGG" id="gbm:Gbem_0316"/>
<dbReference type="eggNOG" id="COG0596">
    <property type="taxonomic scope" value="Bacteria"/>
</dbReference>
<dbReference type="Proteomes" id="UP000008825">
    <property type="component" value="Chromosome"/>
</dbReference>
<dbReference type="HOGENOM" id="CLU_170225_0_1_7"/>
<reference evidence="1 2" key="2">
    <citation type="journal article" date="2010" name="BMC Genomics">
        <title>The genome of Geobacter bemidjiensis, exemplar for the subsurface clade of Geobacter species that predominate in Fe(III)-reducing subsurface environments.</title>
        <authorList>
            <person name="Aklujkar M."/>
            <person name="Young N.D."/>
            <person name="Holmes D."/>
            <person name="Chavan M."/>
            <person name="Risso C."/>
            <person name="Kiss H.E."/>
            <person name="Han C.S."/>
            <person name="Land M.L."/>
            <person name="Lovley D.R."/>
        </authorList>
    </citation>
    <scope>NUCLEOTIDE SEQUENCE [LARGE SCALE GENOMIC DNA]</scope>
    <source>
        <strain evidence="2">ATCC BAA-1014 / DSM 16622 / JCM 12645 / Bem</strain>
    </source>
</reference>
<evidence type="ECO:0000313" key="2">
    <source>
        <dbReference type="Proteomes" id="UP000008825"/>
    </source>
</evidence>
<protein>
    <recommendedName>
        <fullName evidence="3">Antibiotic biosynthesis monooxygenase</fullName>
    </recommendedName>
</protein>
<name>B5EAN8_CITBB</name>
<dbReference type="STRING" id="404380.Gbem_0316"/>